<dbReference type="PANTHER" id="PTHR33568:SF3">
    <property type="entry name" value="DNA-DIRECTED DNA POLYMERASE"/>
    <property type="match status" value="1"/>
</dbReference>
<proteinExistence type="predicted"/>
<gene>
    <name evidence="1" type="ORF">LARSCL_LOCUS17573</name>
</gene>
<evidence type="ECO:0000313" key="2">
    <source>
        <dbReference type="Proteomes" id="UP001497382"/>
    </source>
</evidence>
<keyword evidence="2" id="KW-1185">Reference proteome</keyword>
<dbReference type="EMBL" id="CAXIEN010000303">
    <property type="protein sequence ID" value="CAL1292279.1"/>
    <property type="molecule type" value="Genomic_DNA"/>
</dbReference>
<dbReference type="PANTHER" id="PTHR33568">
    <property type="entry name" value="DNA POLYMERASE"/>
    <property type="match status" value="1"/>
</dbReference>
<accession>A0AAV2B9Y8</accession>
<dbReference type="Proteomes" id="UP001497382">
    <property type="component" value="Unassembled WGS sequence"/>
</dbReference>
<reference evidence="1 2" key="1">
    <citation type="submission" date="2024-04" db="EMBL/GenBank/DDBJ databases">
        <authorList>
            <person name="Rising A."/>
            <person name="Reimegard J."/>
            <person name="Sonavane S."/>
            <person name="Akerstrom W."/>
            <person name="Nylinder S."/>
            <person name="Hedman E."/>
            <person name="Kallberg Y."/>
        </authorList>
    </citation>
    <scope>NUCLEOTIDE SEQUENCE [LARGE SCALE GENOMIC DNA]</scope>
</reference>
<organism evidence="1 2">
    <name type="scientific">Larinioides sclopetarius</name>
    <dbReference type="NCBI Taxonomy" id="280406"/>
    <lineage>
        <taxon>Eukaryota</taxon>
        <taxon>Metazoa</taxon>
        <taxon>Ecdysozoa</taxon>
        <taxon>Arthropoda</taxon>
        <taxon>Chelicerata</taxon>
        <taxon>Arachnida</taxon>
        <taxon>Araneae</taxon>
        <taxon>Araneomorphae</taxon>
        <taxon>Entelegynae</taxon>
        <taxon>Araneoidea</taxon>
        <taxon>Araneidae</taxon>
        <taxon>Larinioides</taxon>
    </lineage>
</organism>
<dbReference type="AlphaFoldDB" id="A0AAV2B9Y8"/>
<comment type="caution">
    <text evidence="1">The sequence shown here is derived from an EMBL/GenBank/DDBJ whole genome shotgun (WGS) entry which is preliminary data.</text>
</comment>
<evidence type="ECO:0000313" key="1">
    <source>
        <dbReference type="EMBL" id="CAL1292279.1"/>
    </source>
</evidence>
<name>A0AAV2B9Y8_9ARAC</name>
<feature type="non-terminal residue" evidence="1">
    <location>
        <position position="1"/>
    </location>
</feature>
<sequence length="113" mass="13036">GDLTDELDGDVITTFISGGLKNYAYCTEGGKTVCKVRGFTLNSRNVQKLNFETIKDLICNMDKMECVTVTDPQKITRDGKRRRVYNREEKKLYRVIYNKRVIRPDLSTVPYGF</sequence>
<protein>
    <submittedName>
        <fullName evidence="1">Uncharacterized protein</fullName>
    </submittedName>
</protein>